<proteinExistence type="predicted"/>
<dbReference type="AlphaFoldDB" id="G9ZJ64"/>
<gene>
    <name evidence="2" type="ORF">HMPREF9080_02833</name>
</gene>
<reference evidence="2 3" key="1">
    <citation type="submission" date="2011-08" db="EMBL/GenBank/DDBJ databases">
        <authorList>
            <person name="Weinstock G."/>
            <person name="Sodergren E."/>
            <person name="Clifton S."/>
            <person name="Fulton L."/>
            <person name="Fulton B."/>
            <person name="Courtney L."/>
            <person name="Fronick C."/>
            <person name="Harrison M."/>
            <person name="Strong C."/>
            <person name="Farmer C."/>
            <person name="Delahaunty K."/>
            <person name="Markovic C."/>
            <person name="Hall O."/>
            <person name="Minx P."/>
            <person name="Tomlinson C."/>
            <person name="Mitreva M."/>
            <person name="Hou S."/>
            <person name="Chen J."/>
            <person name="Wollam A."/>
            <person name="Pepin K.H."/>
            <person name="Johnson M."/>
            <person name="Bhonagiri V."/>
            <person name="Zhang X."/>
            <person name="Suruliraj S."/>
            <person name="Warren W."/>
            <person name="Chinwalla A."/>
            <person name="Mardis E.R."/>
            <person name="Wilson R.K."/>
        </authorList>
    </citation>
    <scope>NUCLEOTIDE SEQUENCE [LARGE SCALE GENOMIC DNA]</scope>
    <source>
        <strain evidence="2 3">F0432</strain>
    </source>
</reference>
<dbReference type="EMBL" id="AGCM01000180">
    <property type="protein sequence ID" value="EHM50508.1"/>
    <property type="molecule type" value="Genomic_DNA"/>
</dbReference>
<dbReference type="PANTHER" id="PTHR42957:SF1">
    <property type="entry name" value="HELICASE MJ1565-RELATED"/>
    <property type="match status" value="1"/>
</dbReference>
<dbReference type="STRING" id="797473.HMPREF9080_02833"/>
<dbReference type="InterPro" id="IPR008571">
    <property type="entry name" value="HerA-like"/>
</dbReference>
<dbReference type="SUPFAM" id="SSF52540">
    <property type="entry name" value="P-loop containing nucleoside triphosphate hydrolases"/>
    <property type="match status" value="1"/>
</dbReference>
<dbReference type="InterPro" id="IPR002789">
    <property type="entry name" value="HerA_central"/>
</dbReference>
<dbReference type="InterPro" id="IPR027417">
    <property type="entry name" value="P-loop_NTPase"/>
</dbReference>
<dbReference type="Pfam" id="PF01935">
    <property type="entry name" value="DUF87"/>
    <property type="match status" value="1"/>
</dbReference>
<organism evidence="2 3">
    <name type="scientific">Cardiobacterium valvarum F0432</name>
    <dbReference type="NCBI Taxonomy" id="797473"/>
    <lineage>
        <taxon>Bacteria</taxon>
        <taxon>Pseudomonadati</taxon>
        <taxon>Pseudomonadota</taxon>
        <taxon>Gammaproteobacteria</taxon>
        <taxon>Cardiobacteriales</taxon>
        <taxon>Cardiobacteriaceae</taxon>
        <taxon>Cardiobacterium</taxon>
    </lineage>
</organism>
<sequence length="446" mass="49812">MSLSPLAYADSLRIGTIDFVSPDEIKVLLDIEAPDGVALNTGTPRPFLRINGYVLIPSDEGYLVAQVEWITIERSQYPKRKGMQDFGLIDLPYPLRKMSLNPLGCLFYGDRSLDGKESYRFQRGVESYPTVGAPVLLPTQTQLRAIVESGDNRSVLIGNSPLAANAKVMIDPDRVFGRHLAILGNTGSGKSCSVAGLIRWSLEAVKQERYSTPNARFIVLDPNGEYANTFCDMSKVRVYAVEPIQNIKQLQVPLWLWNSAEWSSFTQASSKTQRPLLKQALRDVRAGRTISNDSSENKMLSLRRYLSSRLISFRRDLRSGEIQTDESKFGFRLKAIAADLQEKSSIYKENKLDIALEAINSALTATHNSFVKDGKTIEYYRAFTEDQVNRIITALEDSLTTVGGVLPQNGSDEDIPLMFEGVQLPDHLEILAEQENVSQFVDFLVS</sequence>
<feature type="domain" description="Helicase HerA central" evidence="1">
    <location>
        <begin position="157"/>
        <end position="323"/>
    </location>
</feature>
<evidence type="ECO:0000313" key="3">
    <source>
        <dbReference type="Proteomes" id="UP000004750"/>
    </source>
</evidence>
<accession>G9ZJ64</accession>
<evidence type="ECO:0000313" key="2">
    <source>
        <dbReference type="EMBL" id="EHM50508.1"/>
    </source>
</evidence>
<name>G9ZJ64_9GAMM</name>
<evidence type="ECO:0000259" key="1">
    <source>
        <dbReference type="Pfam" id="PF01935"/>
    </source>
</evidence>
<dbReference type="PATRIC" id="fig|797473.3.peg.2313"/>
<dbReference type="PANTHER" id="PTHR42957">
    <property type="entry name" value="HELICASE MJ1565-RELATED"/>
    <property type="match status" value="1"/>
</dbReference>
<protein>
    <recommendedName>
        <fullName evidence="1">Helicase HerA central domain-containing protein</fullName>
    </recommendedName>
</protein>
<dbReference type="HOGENOM" id="CLU_023842_1_1_6"/>
<dbReference type="Proteomes" id="UP000004750">
    <property type="component" value="Unassembled WGS sequence"/>
</dbReference>
<dbReference type="Gene3D" id="3.40.50.300">
    <property type="entry name" value="P-loop containing nucleotide triphosphate hydrolases"/>
    <property type="match status" value="1"/>
</dbReference>
<comment type="caution">
    <text evidence="2">The sequence shown here is derived from an EMBL/GenBank/DDBJ whole genome shotgun (WGS) entry which is preliminary data.</text>
</comment>